<keyword evidence="2" id="KW-0732">Signal</keyword>
<evidence type="ECO:0000256" key="1">
    <source>
        <dbReference type="SAM" id="MobiDB-lite"/>
    </source>
</evidence>
<dbReference type="AlphaFoldDB" id="A0AAD5QKT4"/>
<feature type="compositionally biased region" description="Acidic residues" evidence="1">
    <location>
        <begin position="111"/>
        <end position="122"/>
    </location>
</feature>
<comment type="caution">
    <text evidence="3">The sequence shown here is derived from an EMBL/GenBank/DDBJ whole genome shotgun (WGS) entry which is preliminary data.</text>
</comment>
<protein>
    <submittedName>
        <fullName evidence="3">Uncharacterized protein</fullName>
    </submittedName>
</protein>
<gene>
    <name evidence="3" type="ORF">KIN20_013068</name>
    <name evidence="4" type="ORF">KIN20_013144</name>
</gene>
<feature type="signal peptide" evidence="2">
    <location>
        <begin position="1"/>
        <end position="15"/>
    </location>
</feature>
<keyword evidence="5" id="KW-1185">Reference proteome</keyword>
<organism evidence="3 5">
    <name type="scientific">Parelaphostrongylus tenuis</name>
    <name type="common">Meningeal worm</name>
    <dbReference type="NCBI Taxonomy" id="148309"/>
    <lineage>
        <taxon>Eukaryota</taxon>
        <taxon>Metazoa</taxon>
        <taxon>Ecdysozoa</taxon>
        <taxon>Nematoda</taxon>
        <taxon>Chromadorea</taxon>
        <taxon>Rhabditida</taxon>
        <taxon>Rhabditina</taxon>
        <taxon>Rhabditomorpha</taxon>
        <taxon>Strongyloidea</taxon>
        <taxon>Metastrongylidae</taxon>
        <taxon>Parelaphostrongylus</taxon>
    </lineage>
</organism>
<dbReference type="EMBL" id="JAHQIW010002515">
    <property type="protein sequence ID" value="KAJ1355603.1"/>
    <property type="molecule type" value="Genomic_DNA"/>
</dbReference>
<evidence type="ECO:0000313" key="3">
    <source>
        <dbReference type="EMBL" id="KAJ1355603.1"/>
    </source>
</evidence>
<sequence length="130" mass="14959">MKMILVILLSSLSNAQLTDKIGEGSLNFHSSFNKVTKYCDIYDEANYCQQIVVDRRLTLVAVSFKCHCPIGWRCPASVDDTISNTECQYDVKKFWHKCQMRCVPIEEIDEEKSVGEVDEEKSVEEIDEKK</sequence>
<accession>A0AAD5QKT4</accession>
<evidence type="ECO:0000313" key="5">
    <source>
        <dbReference type="Proteomes" id="UP001196413"/>
    </source>
</evidence>
<proteinExistence type="predicted"/>
<dbReference type="EMBL" id="JAHQIW010002538">
    <property type="protein sequence ID" value="KAJ1355651.1"/>
    <property type="molecule type" value="Genomic_DNA"/>
</dbReference>
<evidence type="ECO:0000256" key="2">
    <source>
        <dbReference type="SAM" id="SignalP"/>
    </source>
</evidence>
<reference evidence="3" key="1">
    <citation type="submission" date="2021-06" db="EMBL/GenBank/DDBJ databases">
        <title>Parelaphostrongylus tenuis whole genome reference sequence.</title>
        <authorList>
            <person name="Garwood T.J."/>
            <person name="Larsen P.A."/>
            <person name="Fountain-Jones N.M."/>
            <person name="Garbe J.R."/>
            <person name="Macchietto M.G."/>
            <person name="Kania S.A."/>
            <person name="Gerhold R.W."/>
            <person name="Richards J.E."/>
            <person name="Wolf T.M."/>
        </authorList>
    </citation>
    <scope>NUCLEOTIDE SEQUENCE</scope>
    <source>
        <strain evidence="3">MNPRO001-30</strain>
        <tissue evidence="3">Meninges</tissue>
    </source>
</reference>
<name>A0AAD5QKT4_PARTN</name>
<feature type="chain" id="PRO_5042441377" evidence="2">
    <location>
        <begin position="16"/>
        <end position="130"/>
    </location>
</feature>
<evidence type="ECO:0000313" key="4">
    <source>
        <dbReference type="EMBL" id="KAJ1355651.1"/>
    </source>
</evidence>
<dbReference type="Proteomes" id="UP001196413">
    <property type="component" value="Unassembled WGS sequence"/>
</dbReference>
<feature type="region of interest" description="Disordered" evidence="1">
    <location>
        <begin position="111"/>
        <end position="130"/>
    </location>
</feature>